<keyword evidence="1" id="KW-0472">Membrane</keyword>
<sequence length="152" mass="17642">MKLELKPVAMLKHYIAGKFDLEKKGQKLIDAGFALFGVTIGVSILQMATLLACGSQLHLWWKAMLPWFPIFCWASWRYLLRYLHTEAFVCDHCGRLKCLKVKSEKYFGKTKVCLRCEKRSEGFRQSIDEVKRKADLLLRDVEFAVKHSGEQK</sequence>
<dbReference type="Proteomes" id="UP000178235">
    <property type="component" value="Unassembled WGS sequence"/>
</dbReference>
<evidence type="ECO:0000313" key="3">
    <source>
        <dbReference type="Proteomes" id="UP000178235"/>
    </source>
</evidence>
<organism evidence="2 3">
    <name type="scientific">Candidatus Nomurabacteria bacterium RIFCSPHIGHO2_01_FULL_42_15</name>
    <dbReference type="NCBI Taxonomy" id="1801742"/>
    <lineage>
        <taxon>Bacteria</taxon>
        <taxon>Candidatus Nomuraibacteriota</taxon>
    </lineage>
</organism>
<proteinExistence type="predicted"/>
<dbReference type="AlphaFoldDB" id="A0A1F6VE13"/>
<feature type="transmembrane region" description="Helical" evidence="1">
    <location>
        <begin position="58"/>
        <end position="76"/>
    </location>
</feature>
<gene>
    <name evidence="2" type="ORF">A2738_03410</name>
</gene>
<reference evidence="2 3" key="1">
    <citation type="journal article" date="2016" name="Nat. Commun.">
        <title>Thousands of microbial genomes shed light on interconnected biogeochemical processes in an aquifer system.</title>
        <authorList>
            <person name="Anantharaman K."/>
            <person name="Brown C.T."/>
            <person name="Hug L.A."/>
            <person name="Sharon I."/>
            <person name="Castelle C.J."/>
            <person name="Probst A.J."/>
            <person name="Thomas B.C."/>
            <person name="Singh A."/>
            <person name="Wilkins M.J."/>
            <person name="Karaoz U."/>
            <person name="Brodie E.L."/>
            <person name="Williams K.H."/>
            <person name="Hubbard S.S."/>
            <person name="Banfield J.F."/>
        </authorList>
    </citation>
    <scope>NUCLEOTIDE SEQUENCE [LARGE SCALE GENOMIC DNA]</scope>
</reference>
<protein>
    <submittedName>
        <fullName evidence="2">Uncharacterized protein</fullName>
    </submittedName>
</protein>
<keyword evidence="1" id="KW-1133">Transmembrane helix</keyword>
<evidence type="ECO:0000313" key="2">
    <source>
        <dbReference type="EMBL" id="OGI67815.1"/>
    </source>
</evidence>
<name>A0A1F6VE13_9BACT</name>
<dbReference type="EMBL" id="MFTS01000009">
    <property type="protein sequence ID" value="OGI67815.1"/>
    <property type="molecule type" value="Genomic_DNA"/>
</dbReference>
<evidence type="ECO:0000256" key="1">
    <source>
        <dbReference type="SAM" id="Phobius"/>
    </source>
</evidence>
<accession>A0A1F6VE13</accession>
<keyword evidence="1" id="KW-0812">Transmembrane</keyword>
<feature type="transmembrane region" description="Helical" evidence="1">
    <location>
        <begin position="28"/>
        <end position="52"/>
    </location>
</feature>
<comment type="caution">
    <text evidence="2">The sequence shown here is derived from an EMBL/GenBank/DDBJ whole genome shotgun (WGS) entry which is preliminary data.</text>
</comment>